<accession>A0A976IHI8</accession>
<dbReference type="EMBL" id="SHOA02000003">
    <property type="protein sequence ID" value="TDH71893.1"/>
    <property type="molecule type" value="Genomic_DNA"/>
</dbReference>
<keyword evidence="2" id="KW-1185">Reference proteome</keyword>
<gene>
    <name evidence="1" type="ORF">CCR75_008982</name>
</gene>
<proteinExistence type="predicted"/>
<evidence type="ECO:0000313" key="2">
    <source>
        <dbReference type="Proteomes" id="UP000294530"/>
    </source>
</evidence>
<protein>
    <submittedName>
        <fullName evidence="1">Uncharacterized protein</fullName>
    </submittedName>
</protein>
<reference evidence="1 2" key="1">
    <citation type="journal article" date="2021" name="Genome Biol.">
        <title>AFLAP: assembly-free linkage analysis pipeline using k-mers from genome sequencing data.</title>
        <authorList>
            <person name="Fletcher K."/>
            <person name="Zhang L."/>
            <person name="Gil J."/>
            <person name="Han R."/>
            <person name="Cavanaugh K."/>
            <person name="Michelmore R."/>
        </authorList>
    </citation>
    <scope>NUCLEOTIDE SEQUENCE [LARGE SCALE GENOMIC DNA]</scope>
    <source>
        <strain evidence="1 2">SF5</strain>
    </source>
</reference>
<organism evidence="1 2">
    <name type="scientific">Bremia lactucae</name>
    <name type="common">Lettuce downy mildew</name>
    <dbReference type="NCBI Taxonomy" id="4779"/>
    <lineage>
        <taxon>Eukaryota</taxon>
        <taxon>Sar</taxon>
        <taxon>Stramenopiles</taxon>
        <taxon>Oomycota</taxon>
        <taxon>Peronosporomycetes</taxon>
        <taxon>Peronosporales</taxon>
        <taxon>Peronosporaceae</taxon>
        <taxon>Bremia</taxon>
    </lineage>
</organism>
<dbReference type="Proteomes" id="UP000294530">
    <property type="component" value="Unassembled WGS sequence"/>
</dbReference>
<dbReference type="GeneID" id="94352700"/>
<dbReference type="AlphaFoldDB" id="A0A976IHI8"/>
<evidence type="ECO:0000313" key="1">
    <source>
        <dbReference type="EMBL" id="TDH71893.1"/>
    </source>
</evidence>
<dbReference type="KEGG" id="blac:94352700"/>
<name>A0A976IHI8_BRELC</name>
<comment type="caution">
    <text evidence="1">The sequence shown here is derived from an EMBL/GenBank/DDBJ whole genome shotgun (WGS) entry which is preliminary data.</text>
</comment>
<sequence>MSGKLKLTDMRKDTNRKKKAACNLKLSKHEAQKINLTVPLTKIKGLSEQAIFQLTLTPQHSLNQ</sequence>
<dbReference type="RefSeq" id="XP_067821392.1">
    <property type="nucleotide sequence ID" value="XM_067967029.1"/>
</dbReference>